<evidence type="ECO:0000313" key="1">
    <source>
        <dbReference type="EMBL" id="BAG05929.1"/>
    </source>
</evidence>
<name>B0JK75_MICAN</name>
<dbReference type="Proteomes" id="UP000001510">
    <property type="component" value="Chromosome"/>
</dbReference>
<dbReference type="PaxDb" id="449447-MAE_61070"/>
<reference evidence="1 2" key="1">
    <citation type="journal article" date="2007" name="DNA Res.">
        <title>Complete genomic structure of the bloom-forming toxic cyanobacterium Microcystis aeruginosa NIES-843.</title>
        <authorList>
            <person name="Kaneko T."/>
            <person name="Nakajima N."/>
            <person name="Okamoto S."/>
            <person name="Suzuki I."/>
            <person name="Tanabe Y."/>
            <person name="Tamaoki M."/>
            <person name="Nakamura Y."/>
            <person name="Kasai F."/>
            <person name="Watanabe A."/>
            <person name="Kawashima K."/>
            <person name="Kishida Y."/>
            <person name="Ono A."/>
            <person name="Shimizu Y."/>
            <person name="Takahashi C."/>
            <person name="Minami C."/>
            <person name="Fujishiro T."/>
            <person name="Kohara M."/>
            <person name="Katoh M."/>
            <person name="Nakazaki N."/>
            <person name="Nakayama S."/>
            <person name="Yamada M."/>
            <person name="Tabata S."/>
            <person name="Watanabe M.M."/>
        </authorList>
    </citation>
    <scope>NUCLEOTIDE SEQUENCE [LARGE SCALE GENOMIC DNA]</scope>
    <source>
        <strain evidence="2">NIES-843 / IAM M-247</strain>
    </source>
</reference>
<dbReference type="EnsemblBacteria" id="BAG05929">
    <property type="protein sequence ID" value="BAG05929"/>
    <property type="gene ID" value="MAE_61070"/>
</dbReference>
<accession>B0JK75</accession>
<dbReference type="STRING" id="449447.MAE_61070"/>
<gene>
    <name evidence="1" type="ordered locus">MAE_61070</name>
</gene>
<dbReference type="KEGG" id="mar:MAE_61070"/>
<organism evidence="1 2">
    <name type="scientific">Microcystis aeruginosa (strain NIES-843 / IAM M-2473)</name>
    <dbReference type="NCBI Taxonomy" id="449447"/>
    <lineage>
        <taxon>Bacteria</taxon>
        <taxon>Bacillati</taxon>
        <taxon>Cyanobacteriota</taxon>
        <taxon>Cyanophyceae</taxon>
        <taxon>Oscillatoriophycideae</taxon>
        <taxon>Chroococcales</taxon>
        <taxon>Microcystaceae</taxon>
        <taxon>Microcystis</taxon>
    </lineage>
</organism>
<dbReference type="AlphaFoldDB" id="B0JK75"/>
<protein>
    <submittedName>
        <fullName evidence="1">Uncharacterized protein</fullName>
    </submittedName>
</protein>
<dbReference type="EMBL" id="AP009552">
    <property type="protein sequence ID" value="BAG05929.1"/>
    <property type="molecule type" value="Genomic_DNA"/>
</dbReference>
<evidence type="ECO:0000313" key="2">
    <source>
        <dbReference type="Proteomes" id="UP000001510"/>
    </source>
</evidence>
<dbReference type="HOGENOM" id="CLU_2523812_0_0_3"/>
<proteinExistence type="predicted"/>
<keyword evidence="2" id="KW-1185">Reference proteome</keyword>
<sequence>MKKGKRQGGVRFVSLILLRYLSRQRRVYLAEKPQMSATPTNLRFQQRFDSLPFSPENSPLTPNFLVISSIVGKIDKRAEVMTLT</sequence>